<dbReference type="Gene3D" id="3.20.20.140">
    <property type="entry name" value="Metal-dependent hydrolases"/>
    <property type="match status" value="1"/>
</dbReference>
<evidence type="ECO:0000256" key="6">
    <source>
        <dbReference type="ARBA" id="ARBA00022833"/>
    </source>
</evidence>
<name>A0ABN1EQA2_9PROT</name>
<comment type="caution">
    <text evidence="11">The sequence shown here is derived from an EMBL/GenBank/DDBJ whole genome shotgun (WGS) entry which is preliminary data.</text>
</comment>
<reference evidence="11 12" key="1">
    <citation type="journal article" date="2019" name="Int. J. Syst. Evol. Microbiol.">
        <title>The Global Catalogue of Microorganisms (GCM) 10K type strain sequencing project: providing services to taxonomists for standard genome sequencing and annotation.</title>
        <authorList>
            <consortium name="The Broad Institute Genomics Platform"/>
            <consortium name="The Broad Institute Genome Sequencing Center for Infectious Disease"/>
            <person name="Wu L."/>
            <person name="Ma J."/>
        </authorList>
    </citation>
    <scope>NUCLEOTIDE SEQUENCE [LARGE SCALE GENOMIC DNA]</scope>
    <source>
        <strain evidence="11 12">JCM 15089</strain>
    </source>
</reference>
<dbReference type="SUPFAM" id="SSF51556">
    <property type="entry name" value="Metallo-dependent hydrolases"/>
    <property type="match status" value="1"/>
</dbReference>
<dbReference type="NCBIfam" id="NF006679">
    <property type="entry name" value="PRK09228.1"/>
    <property type="match status" value="1"/>
</dbReference>
<dbReference type="InterPro" id="IPR006680">
    <property type="entry name" value="Amidohydro-rel"/>
</dbReference>
<dbReference type="RefSeq" id="WP_166934172.1">
    <property type="nucleotide sequence ID" value="NZ_BAAADD010000005.1"/>
</dbReference>
<keyword evidence="6 8" id="KW-0862">Zinc</keyword>
<gene>
    <name evidence="11" type="primary">guaD</name>
    <name evidence="11" type="ORF">GCM10008942_20410</name>
</gene>
<evidence type="ECO:0000256" key="7">
    <source>
        <dbReference type="NCBIfam" id="TIGR02967"/>
    </source>
</evidence>
<comment type="function">
    <text evidence="8">Catalyzes the hydrolytic deamination of guanine, producing xanthine and ammonia.</text>
</comment>
<proteinExistence type="inferred from homology"/>
<dbReference type="InterPro" id="IPR011059">
    <property type="entry name" value="Metal-dep_hydrolase_composite"/>
</dbReference>
<protein>
    <recommendedName>
        <fullName evidence="3 7">Guanine deaminase</fullName>
        <shortName evidence="8">Guanase</shortName>
        <ecNumber evidence="3 7">3.5.4.3</ecNumber>
    </recommendedName>
    <alternativeName>
        <fullName evidence="8">Guanine aminohydrolase</fullName>
    </alternativeName>
</protein>
<dbReference type="NCBIfam" id="TIGR02967">
    <property type="entry name" value="guan_deamin"/>
    <property type="match status" value="1"/>
</dbReference>
<dbReference type="InterPro" id="IPR014311">
    <property type="entry name" value="Guanine_deaminase"/>
</dbReference>
<evidence type="ECO:0000313" key="11">
    <source>
        <dbReference type="EMBL" id="GAA0571633.1"/>
    </source>
</evidence>
<feature type="compositionally biased region" description="Basic and acidic residues" evidence="9">
    <location>
        <begin position="427"/>
        <end position="445"/>
    </location>
</feature>
<dbReference type="EC" id="3.5.4.3" evidence="3 7"/>
<dbReference type="EMBL" id="BAAADD010000005">
    <property type="protein sequence ID" value="GAA0571633.1"/>
    <property type="molecule type" value="Genomic_DNA"/>
</dbReference>
<dbReference type="InterPro" id="IPR051607">
    <property type="entry name" value="Metallo-dep_hydrolases"/>
</dbReference>
<evidence type="ECO:0000313" key="12">
    <source>
        <dbReference type="Proteomes" id="UP001499951"/>
    </source>
</evidence>
<dbReference type="Proteomes" id="UP001499951">
    <property type="component" value="Unassembled WGS sequence"/>
</dbReference>
<organism evidence="11 12">
    <name type="scientific">Rhizomicrobium electricum</name>
    <dbReference type="NCBI Taxonomy" id="480070"/>
    <lineage>
        <taxon>Bacteria</taxon>
        <taxon>Pseudomonadati</taxon>
        <taxon>Pseudomonadota</taxon>
        <taxon>Alphaproteobacteria</taxon>
        <taxon>Micropepsales</taxon>
        <taxon>Micropepsaceae</taxon>
        <taxon>Rhizomicrobium</taxon>
    </lineage>
</organism>
<comment type="pathway">
    <text evidence="1 8">Purine metabolism; guanine degradation; xanthine from guanine: step 1/1.</text>
</comment>
<feature type="region of interest" description="Disordered" evidence="9">
    <location>
        <begin position="427"/>
        <end position="451"/>
    </location>
</feature>
<evidence type="ECO:0000256" key="3">
    <source>
        <dbReference type="ARBA" id="ARBA00012781"/>
    </source>
</evidence>
<comment type="cofactor">
    <cofactor evidence="8">
        <name>Zn(2+)</name>
        <dbReference type="ChEBI" id="CHEBI:29105"/>
    </cofactor>
    <text evidence="8">Binds 1 zinc ion per subunit.</text>
</comment>
<accession>A0ABN1EQA2</accession>
<keyword evidence="5 8" id="KW-0378">Hydrolase</keyword>
<evidence type="ECO:0000256" key="8">
    <source>
        <dbReference type="RuleBase" id="RU366009"/>
    </source>
</evidence>
<dbReference type="Gene3D" id="2.30.40.10">
    <property type="entry name" value="Urease, subunit C, domain 1"/>
    <property type="match status" value="1"/>
</dbReference>
<evidence type="ECO:0000256" key="9">
    <source>
        <dbReference type="SAM" id="MobiDB-lite"/>
    </source>
</evidence>
<keyword evidence="4 8" id="KW-0479">Metal-binding</keyword>
<sequence length="451" mass="49603">MRQVFRGTLFHLLDDPDAGADAAVIHEDGALLVEDGHIIEAGTWIDIQPLVKGAPIARFPDGLIVPGFIDCHVHFPQIDMMASPGDNLLHWLSAYAFPTESRFHHEDVAAETARFFLDQLFAHGTTTALVFATAHKVAAEALFAEAFRRNMRLITGKVLMDVNAPAGISDTAETGYMETRHLIRDWHGKGRLGYAVTPRFALTSSERQLELAGRLLAEHPGVKLHTHLSENTSEIEAVRRLFPDCPDYFGVYEKFGLATPHSVFAHCLHLSASEWVRMARSGSNIAFCPTSNLFLGSGLFNLSAAETAGVKVGFGTDVGAGTSLSLLATMNEGYKVCQLQKRHLSPFKLFYLATLGAARTLRLDDKIGNFASGKEADFVVLDAHALPLAKRRWEHATTWAEKLFALAMLGDDRAVARTYVAGQCVHERDKKAAPSEPPKRPRPLDDDPIWD</sequence>
<comment type="similarity">
    <text evidence="2 8">Belongs to the metallo-dependent hydrolases superfamily. ATZ/TRZ family.</text>
</comment>
<keyword evidence="12" id="KW-1185">Reference proteome</keyword>
<dbReference type="PANTHER" id="PTHR11271:SF6">
    <property type="entry name" value="GUANINE DEAMINASE"/>
    <property type="match status" value="1"/>
</dbReference>
<evidence type="ECO:0000256" key="1">
    <source>
        <dbReference type="ARBA" id="ARBA00004984"/>
    </source>
</evidence>
<evidence type="ECO:0000256" key="2">
    <source>
        <dbReference type="ARBA" id="ARBA00006745"/>
    </source>
</evidence>
<feature type="domain" description="Amidohydrolase-related" evidence="10">
    <location>
        <begin position="64"/>
        <end position="424"/>
    </location>
</feature>
<dbReference type="SUPFAM" id="SSF51338">
    <property type="entry name" value="Composite domain of metallo-dependent hydrolases"/>
    <property type="match status" value="1"/>
</dbReference>
<dbReference type="Pfam" id="PF01979">
    <property type="entry name" value="Amidohydro_1"/>
    <property type="match status" value="1"/>
</dbReference>
<evidence type="ECO:0000256" key="5">
    <source>
        <dbReference type="ARBA" id="ARBA00022801"/>
    </source>
</evidence>
<evidence type="ECO:0000256" key="4">
    <source>
        <dbReference type="ARBA" id="ARBA00022723"/>
    </source>
</evidence>
<comment type="catalytic activity">
    <reaction evidence="8">
        <text>guanine + H2O + H(+) = xanthine + NH4(+)</text>
        <dbReference type="Rhea" id="RHEA:14665"/>
        <dbReference type="ChEBI" id="CHEBI:15377"/>
        <dbReference type="ChEBI" id="CHEBI:15378"/>
        <dbReference type="ChEBI" id="CHEBI:16235"/>
        <dbReference type="ChEBI" id="CHEBI:17712"/>
        <dbReference type="ChEBI" id="CHEBI:28938"/>
        <dbReference type="EC" id="3.5.4.3"/>
    </reaction>
</comment>
<evidence type="ECO:0000259" key="10">
    <source>
        <dbReference type="Pfam" id="PF01979"/>
    </source>
</evidence>
<dbReference type="InterPro" id="IPR032466">
    <property type="entry name" value="Metal_Hydrolase"/>
</dbReference>
<dbReference type="PANTHER" id="PTHR11271">
    <property type="entry name" value="GUANINE DEAMINASE"/>
    <property type="match status" value="1"/>
</dbReference>